<keyword evidence="6 7" id="KW-0472">Membrane</keyword>
<feature type="transmembrane region" description="Helical" evidence="7">
    <location>
        <begin position="72"/>
        <end position="96"/>
    </location>
</feature>
<feature type="transmembrane region" description="Helical" evidence="7">
    <location>
        <begin position="134"/>
        <end position="151"/>
    </location>
</feature>
<keyword evidence="2 7" id="KW-0813">Transport</keyword>
<protein>
    <submittedName>
        <fullName evidence="9">ABC transporter</fullName>
    </submittedName>
</protein>
<evidence type="ECO:0000256" key="6">
    <source>
        <dbReference type="ARBA" id="ARBA00023136"/>
    </source>
</evidence>
<evidence type="ECO:0000256" key="4">
    <source>
        <dbReference type="ARBA" id="ARBA00022692"/>
    </source>
</evidence>
<accession>A0A2T2XM25</accession>
<dbReference type="GO" id="GO:0055085">
    <property type="term" value="P:transmembrane transport"/>
    <property type="evidence" value="ECO:0007669"/>
    <property type="project" value="InterPro"/>
</dbReference>
<feature type="transmembrane region" description="Helical" evidence="7">
    <location>
        <begin position="259"/>
        <end position="286"/>
    </location>
</feature>
<dbReference type="PANTHER" id="PTHR30193">
    <property type="entry name" value="ABC TRANSPORTER PERMEASE PROTEIN"/>
    <property type="match status" value="1"/>
</dbReference>
<evidence type="ECO:0000256" key="3">
    <source>
        <dbReference type="ARBA" id="ARBA00022475"/>
    </source>
</evidence>
<dbReference type="CDD" id="cd06261">
    <property type="entry name" value="TM_PBP2"/>
    <property type="match status" value="1"/>
</dbReference>
<dbReference type="Gene3D" id="1.10.3720.10">
    <property type="entry name" value="MetI-like"/>
    <property type="match status" value="1"/>
</dbReference>
<dbReference type="EMBL" id="PXYW01000001">
    <property type="protein sequence ID" value="PSR35546.1"/>
    <property type="molecule type" value="Genomic_DNA"/>
</dbReference>
<evidence type="ECO:0000256" key="5">
    <source>
        <dbReference type="ARBA" id="ARBA00022989"/>
    </source>
</evidence>
<dbReference type="AlphaFoldDB" id="A0A2T2XM25"/>
<dbReference type="SUPFAM" id="SSF161098">
    <property type="entry name" value="MetI-like"/>
    <property type="match status" value="1"/>
</dbReference>
<keyword evidence="3" id="KW-1003">Cell membrane</keyword>
<dbReference type="InterPro" id="IPR051393">
    <property type="entry name" value="ABC_transporter_permease"/>
</dbReference>
<dbReference type="PANTHER" id="PTHR30193:SF37">
    <property type="entry name" value="INNER MEMBRANE ABC TRANSPORTER PERMEASE PROTEIN YCJO"/>
    <property type="match status" value="1"/>
</dbReference>
<sequence>MNSKTSLRKNFSSGLYLLPALIILLTFWLVPLGLVAGFSLFHWEYGTHPQWVGVSQYGQLFHQQLFWQSLRITLIFVLAVVVGGTLLSLAVAVFLYRGIRAVGLFRALYFLPYVMPVVATSTVWLWMFQSRVGILDRIIAALGGNGALGWVAEPNLALLSLIIFTIWFSFGFTMLLFMAGLTNVPPELWEAASVDGASAWQQFVKITWPLLTPTTLFVVVVNTINAFQAFTQIYALTRGGPLNGTTTLTYYIYETAFTYFHFGSASAAAVIFFILILLLTGIQFVVSKRFIQYGG</sequence>
<reference evidence="9 10" key="1">
    <citation type="journal article" date="2014" name="BMC Genomics">
        <title>Comparison of environmental and isolate Sulfobacillus genomes reveals diverse carbon, sulfur, nitrogen, and hydrogen metabolisms.</title>
        <authorList>
            <person name="Justice N.B."/>
            <person name="Norman A."/>
            <person name="Brown C.T."/>
            <person name="Singh A."/>
            <person name="Thomas B.C."/>
            <person name="Banfield J.F."/>
        </authorList>
    </citation>
    <scope>NUCLEOTIDE SEQUENCE [LARGE SCALE GENOMIC DNA]</scope>
    <source>
        <strain evidence="9">AMDSBA4</strain>
    </source>
</reference>
<keyword evidence="5 7" id="KW-1133">Transmembrane helix</keyword>
<evidence type="ECO:0000313" key="10">
    <source>
        <dbReference type="Proteomes" id="UP000242972"/>
    </source>
</evidence>
<evidence type="ECO:0000256" key="7">
    <source>
        <dbReference type="RuleBase" id="RU363032"/>
    </source>
</evidence>
<comment type="subcellular location">
    <subcellularLocation>
        <location evidence="1 7">Cell membrane</location>
        <topology evidence="1 7">Multi-pass membrane protein</topology>
    </subcellularLocation>
</comment>
<evidence type="ECO:0000256" key="1">
    <source>
        <dbReference type="ARBA" id="ARBA00004651"/>
    </source>
</evidence>
<dbReference type="InterPro" id="IPR000515">
    <property type="entry name" value="MetI-like"/>
</dbReference>
<keyword evidence="4 7" id="KW-0812">Transmembrane</keyword>
<evidence type="ECO:0000313" key="9">
    <source>
        <dbReference type="EMBL" id="PSR35546.1"/>
    </source>
</evidence>
<feature type="domain" description="ABC transmembrane type-1" evidence="8">
    <location>
        <begin position="70"/>
        <end position="283"/>
    </location>
</feature>
<organism evidence="9 10">
    <name type="scientific">Sulfobacillus benefaciens</name>
    <dbReference type="NCBI Taxonomy" id="453960"/>
    <lineage>
        <taxon>Bacteria</taxon>
        <taxon>Bacillati</taxon>
        <taxon>Bacillota</taxon>
        <taxon>Clostridia</taxon>
        <taxon>Eubacteriales</taxon>
        <taxon>Clostridiales Family XVII. Incertae Sedis</taxon>
        <taxon>Sulfobacillus</taxon>
    </lineage>
</organism>
<name>A0A2T2XM25_9FIRM</name>
<dbReference type="InterPro" id="IPR035906">
    <property type="entry name" value="MetI-like_sf"/>
</dbReference>
<feature type="transmembrane region" description="Helical" evidence="7">
    <location>
        <begin position="158"/>
        <end position="179"/>
    </location>
</feature>
<comment type="similarity">
    <text evidence="7">Belongs to the binding-protein-dependent transport system permease family.</text>
</comment>
<evidence type="ECO:0000256" key="2">
    <source>
        <dbReference type="ARBA" id="ARBA00022448"/>
    </source>
</evidence>
<dbReference type="Proteomes" id="UP000242972">
    <property type="component" value="Unassembled WGS sequence"/>
</dbReference>
<proteinExistence type="inferred from homology"/>
<dbReference type="PROSITE" id="PS50928">
    <property type="entry name" value="ABC_TM1"/>
    <property type="match status" value="1"/>
</dbReference>
<evidence type="ECO:0000259" key="8">
    <source>
        <dbReference type="PROSITE" id="PS50928"/>
    </source>
</evidence>
<feature type="transmembrane region" description="Helical" evidence="7">
    <location>
        <begin position="108"/>
        <end position="128"/>
    </location>
</feature>
<comment type="caution">
    <text evidence="9">The sequence shown here is derived from an EMBL/GenBank/DDBJ whole genome shotgun (WGS) entry which is preliminary data.</text>
</comment>
<dbReference type="GO" id="GO:0005886">
    <property type="term" value="C:plasma membrane"/>
    <property type="evidence" value="ECO:0007669"/>
    <property type="project" value="UniProtKB-SubCell"/>
</dbReference>
<gene>
    <name evidence="9" type="ORF">C7B46_00720</name>
</gene>
<dbReference type="Pfam" id="PF00528">
    <property type="entry name" value="BPD_transp_1"/>
    <property type="match status" value="1"/>
</dbReference>
<feature type="transmembrane region" description="Helical" evidence="7">
    <location>
        <begin position="15"/>
        <end position="41"/>
    </location>
</feature>